<accession>A0A655DYH0</accession>
<reference evidence="2 3" key="1">
    <citation type="submission" date="2015-03" db="EMBL/GenBank/DDBJ databases">
        <authorList>
            <consortium name="Pathogen Informatics"/>
        </authorList>
    </citation>
    <scope>NUCLEOTIDE SEQUENCE [LARGE SCALE GENOMIC DNA]</scope>
    <source>
        <strain evidence="2 3">A1104</strain>
    </source>
</reference>
<dbReference type="EMBL" id="CQPA01000044">
    <property type="protein sequence ID" value="CNU94284.1"/>
    <property type="molecule type" value="Genomic_DNA"/>
</dbReference>
<organism evidence="2 3">
    <name type="scientific">Salmonella enterica subsp. enterica serovar Bovismorbificans</name>
    <dbReference type="NCBI Taxonomy" id="58097"/>
    <lineage>
        <taxon>Bacteria</taxon>
        <taxon>Pseudomonadati</taxon>
        <taxon>Pseudomonadota</taxon>
        <taxon>Gammaproteobacteria</taxon>
        <taxon>Enterobacterales</taxon>
        <taxon>Enterobacteriaceae</taxon>
        <taxon>Salmonella</taxon>
    </lineage>
</organism>
<evidence type="ECO:0000313" key="2">
    <source>
        <dbReference type="EMBL" id="CNU94284.1"/>
    </source>
</evidence>
<feature type="compositionally biased region" description="Basic and acidic residues" evidence="1">
    <location>
        <begin position="48"/>
        <end position="57"/>
    </location>
</feature>
<dbReference type="AlphaFoldDB" id="A0A655DYH0"/>
<protein>
    <submittedName>
        <fullName evidence="2">Uncharacterized protein</fullName>
    </submittedName>
</protein>
<gene>
    <name evidence="2" type="ORF">ERS008198_03939</name>
</gene>
<dbReference type="Proteomes" id="UP000041314">
    <property type="component" value="Unassembled WGS sequence"/>
</dbReference>
<evidence type="ECO:0000313" key="3">
    <source>
        <dbReference type="Proteomes" id="UP000041314"/>
    </source>
</evidence>
<proteinExistence type="predicted"/>
<evidence type="ECO:0000256" key="1">
    <source>
        <dbReference type="SAM" id="MobiDB-lite"/>
    </source>
</evidence>
<sequence length="57" mass="6565">MRRFFFAARALRQHFRPTMFGAVKSQSASLDQHPAANDVIDDQQQEPDGDRGFQSRQ</sequence>
<name>A0A655DYH0_SALET</name>
<feature type="region of interest" description="Disordered" evidence="1">
    <location>
        <begin position="23"/>
        <end position="57"/>
    </location>
</feature>